<dbReference type="PRINTS" id="PR00368">
    <property type="entry name" value="FADPNR"/>
</dbReference>
<organism evidence="7 8">
    <name type="scientific">Amaricoccus macauensis</name>
    <dbReference type="NCBI Taxonomy" id="57001"/>
    <lineage>
        <taxon>Bacteria</taxon>
        <taxon>Pseudomonadati</taxon>
        <taxon>Pseudomonadota</taxon>
        <taxon>Alphaproteobacteria</taxon>
        <taxon>Rhodobacterales</taxon>
        <taxon>Paracoccaceae</taxon>
        <taxon>Amaricoccus</taxon>
    </lineage>
</organism>
<evidence type="ECO:0000259" key="6">
    <source>
        <dbReference type="Pfam" id="PF14759"/>
    </source>
</evidence>
<keyword evidence="3" id="KW-0274">FAD</keyword>
<dbReference type="InterPro" id="IPR016156">
    <property type="entry name" value="FAD/NAD-linked_Rdtase_dimer_sf"/>
</dbReference>
<dbReference type="GO" id="GO:0016651">
    <property type="term" value="F:oxidoreductase activity, acting on NAD(P)H"/>
    <property type="evidence" value="ECO:0007669"/>
    <property type="project" value="TreeGrafter"/>
</dbReference>
<dbReference type="Pfam" id="PF14759">
    <property type="entry name" value="Reductase_C"/>
    <property type="match status" value="1"/>
</dbReference>
<dbReference type="EMBL" id="JACHFM010000003">
    <property type="protein sequence ID" value="MBB5223270.1"/>
    <property type="molecule type" value="Genomic_DNA"/>
</dbReference>
<keyword evidence="8" id="KW-1185">Reference proteome</keyword>
<dbReference type="GO" id="GO:0051213">
    <property type="term" value="F:dioxygenase activity"/>
    <property type="evidence" value="ECO:0007669"/>
    <property type="project" value="UniProtKB-KW"/>
</dbReference>
<comment type="cofactor">
    <cofactor evidence="1">
        <name>FAD</name>
        <dbReference type="ChEBI" id="CHEBI:57692"/>
    </cofactor>
</comment>
<feature type="domain" description="FAD/NAD(P)-binding" evidence="5">
    <location>
        <begin position="21"/>
        <end position="311"/>
    </location>
</feature>
<evidence type="ECO:0000256" key="2">
    <source>
        <dbReference type="ARBA" id="ARBA00022630"/>
    </source>
</evidence>
<dbReference type="Proteomes" id="UP000549457">
    <property type="component" value="Unassembled WGS sequence"/>
</dbReference>
<evidence type="ECO:0000313" key="7">
    <source>
        <dbReference type="EMBL" id="MBB5223270.1"/>
    </source>
</evidence>
<keyword evidence="4 7" id="KW-0560">Oxidoreductase</keyword>
<dbReference type="InterPro" id="IPR023753">
    <property type="entry name" value="FAD/NAD-binding_dom"/>
</dbReference>
<dbReference type="PANTHER" id="PTHR43557">
    <property type="entry name" value="APOPTOSIS-INDUCING FACTOR 1"/>
    <property type="match status" value="1"/>
</dbReference>
<dbReference type="Pfam" id="PF07992">
    <property type="entry name" value="Pyr_redox_2"/>
    <property type="match status" value="1"/>
</dbReference>
<dbReference type="SUPFAM" id="SSF55424">
    <property type="entry name" value="FAD/NAD-linked reductases, dimerisation (C-terminal) domain"/>
    <property type="match status" value="1"/>
</dbReference>
<protein>
    <submittedName>
        <fullName evidence="7">3-phenylpropionate/trans-cinnamate dioxygenase ferredoxin reductase subunit</fullName>
        <ecNumber evidence="7">1.18.1.3</ecNumber>
    </submittedName>
</protein>
<dbReference type="PRINTS" id="PR00411">
    <property type="entry name" value="PNDRDTASEI"/>
</dbReference>
<sequence>MSEAGPAGTGSEAGSEAPGFVIVGAGECGTRAALALREAGYDGPVTLVGTEIHTPYERPPLSKDAIAADMPEPKTIGGADGLAERGIVFRPGVTVVSLDRAAQVVVLSDGTRLAYHRLLLATGARPRALPVPGIDGPNVATLRGLEDAARIRAALGPGRRLAVIGGGFIGLELAASARRLGTEVTVIEALPRLLSRGVPEEVAGILAARHEAEGVRLIFGARIVEVTGDGVALEGGITVPADLVLVGIGAVPETALAEAAGLAIDNGIAVDDRLATSDPAIFAAGDCAAFLHPGYGRRIRLESWRSAQEQGTLAARNMLGAEQPVSAVPWFWSDQYDLTLQIAGLAEGSITTVRRPVGEGFVLFHLGPEGRLLAASGVGPGNAVAKDIRLAEMLIARGAHPDPEALATVPNLKKLLSA</sequence>
<evidence type="ECO:0000259" key="5">
    <source>
        <dbReference type="Pfam" id="PF07992"/>
    </source>
</evidence>
<dbReference type="InterPro" id="IPR036188">
    <property type="entry name" value="FAD/NAD-bd_sf"/>
</dbReference>
<name>A0A840SR76_9RHOB</name>
<evidence type="ECO:0000256" key="3">
    <source>
        <dbReference type="ARBA" id="ARBA00022827"/>
    </source>
</evidence>
<keyword evidence="7" id="KW-0223">Dioxygenase</keyword>
<dbReference type="InterPro" id="IPR028202">
    <property type="entry name" value="Reductase_C"/>
</dbReference>
<evidence type="ECO:0000313" key="8">
    <source>
        <dbReference type="Proteomes" id="UP000549457"/>
    </source>
</evidence>
<proteinExistence type="predicted"/>
<dbReference type="Gene3D" id="3.50.50.60">
    <property type="entry name" value="FAD/NAD(P)-binding domain"/>
    <property type="match status" value="2"/>
</dbReference>
<dbReference type="RefSeq" id="WP_184151785.1">
    <property type="nucleotide sequence ID" value="NZ_JACHFM010000003.1"/>
</dbReference>
<accession>A0A840SR76</accession>
<dbReference type="GO" id="GO:0005737">
    <property type="term" value="C:cytoplasm"/>
    <property type="evidence" value="ECO:0007669"/>
    <property type="project" value="TreeGrafter"/>
</dbReference>
<evidence type="ECO:0000256" key="1">
    <source>
        <dbReference type="ARBA" id="ARBA00001974"/>
    </source>
</evidence>
<evidence type="ECO:0000256" key="4">
    <source>
        <dbReference type="ARBA" id="ARBA00023002"/>
    </source>
</evidence>
<comment type="caution">
    <text evidence="7">The sequence shown here is derived from an EMBL/GenBank/DDBJ whole genome shotgun (WGS) entry which is preliminary data.</text>
</comment>
<feature type="domain" description="Reductase C-terminal" evidence="6">
    <location>
        <begin position="330"/>
        <end position="415"/>
    </location>
</feature>
<dbReference type="SUPFAM" id="SSF51905">
    <property type="entry name" value="FAD/NAD(P)-binding domain"/>
    <property type="match status" value="1"/>
</dbReference>
<keyword evidence="2" id="KW-0285">Flavoprotein</keyword>
<dbReference type="Gene3D" id="3.30.390.30">
    <property type="match status" value="1"/>
</dbReference>
<dbReference type="EC" id="1.18.1.3" evidence="7"/>
<dbReference type="PANTHER" id="PTHR43557:SF2">
    <property type="entry name" value="RIESKE DOMAIN-CONTAINING PROTEIN-RELATED"/>
    <property type="match status" value="1"/>
</dbReference>
<gene>
    <name evidence="7" type="ORF">HNP73_003217</name>
</gene>
<dbReference type="InterPro" id="IPR050446">
    <property type="entry name" value="FAD-oxidoreductase/Apoptosis"/>
</dbReference>
<dbReference type="AlphaFoldDB" id="A0A840SR76"/>
<reference evidence="7 8" key="1">
    <citation type="submission" date="2020-08" db="EMBL/GenBank/DDBJ databases">
        <title>Genomic Encyclopedia of Type Strains, Phase IV (KMG-IV): sequencing the most valuable type-strain genomes for metagenomic binning, comparative biology and taxonomic classification.</title>
        <authorList>
            <person name="Goeker M."/>
        </authorList>
    </citation>
    <scope>NUCLEOTIDE SEQUENCE [LARGE SCALE GENOMIC DNA]</scope>
    <source>
        <strain evidence="7 8">DSM 101730</strain>
    </source>
</reference>
<dbReference type="GO" id="GO:0008860">
    <property type="term" value="F:ferredoxin-NAD+ reductase activity"/>
    <property type="evidence" value="ECO:0007669"/>
    <property type="project" value="UniProtKB-EC"/>
</dbReference>